<dbReference type="SUPFAM" id="SSF52540">
    <property type="entry name" value="P-loop containing nucleoside triphosphate hydrolases"/>
    <property type="match status" value="1"/>
</dbReference>
<accession>A0A1G9ECJ2</accession>
<name>A0A1G9ECJ2_9FIRM</name>
<dbReference type="EC" id="3.6.4.13" evidence="1"/>
<dbReference type="GO" id="GO:0033592">
    <property type="term" value="F:RNA strand annealing activity"/>
    <property type="evidence" value="ECO:0007669"/>
    <property type="project" value="TreeGrafter"/>
</dbReference>
<dbReference type="InterPro" id="IPR001650">
    <property type="entry name" value="Helicase_C-like"/>
</dbReference>
<proteinExistence type="predicted"/>
<evidence type="ECO:0000256" key="4">
    <source>
        <dbReference type="ARBA" id="ARBA00022806"/>
    </source>
</evidence>
<feature type="region of interest" description="Disordered" evidence="6">
    <location>
        <begin position="373"/>
        <end position="476"/>
    </location>
</feature>
<keyword evidence="3" id="KW-0378">Hydrolase</keyword>
<dbReference type="RefSeq" id="WP_090553465.1">
    <property type="nucleotide sequence ID" value="NZ_FNFP01000003.1"/>
</dbReference>
<dbReference type="GO" id="GO:0003724">
    <property type="term" value="F:RNA helicase activity"/>
    <property type="evidence" value="ECO:0007669"/>
    <property type="project" value="UniProtKB-EC"/>
</dbReference>
<dbReference type="OrthoDB" id="9805696at2"/>
<dbReference type="GO" id="GO:0005524">
    <property type="term" value="F:ATP binding"/>
    <property type="evidence" value="ECO:0007669"/>
    <property type="project" value="UniProtKB-KW"/>
</dbReference>
<keyword evidence="2" id="KW-0547">Nucleotide-binding</keyword>
<dbReference type="InterPro" id="IPR011545">
    <property type="entry name" value="DEAD/DEAH_box_helicase_dom"/>
</dbReference>
<evidence type="ECO:0000256" key="3">
    <source>
        <dbReference type="ARBA" id="ARBA00022801"/>
    </source>
</evidence>
<evidence type="ECO:0000256" key="2">
    <source>
        <dbReference type="ARBA" id="ARBA00022741"/>
    </source>
</evidence>
<dbReference type="GO" id="GO:0005829">
    <property type="term" value="C:cytosol"/>
    <property type="evidence" value="ECO:0007669"/>
    <property type="project" value="TreeGrafter"/>
</dbReference>
<dbReference type="PROSITE" id="PS51194">
    <property type="entry name" value="HELICASE_CTER"/>
    <property type="match status" value="1"/>
</dbReference>
<evidence type="ECO:0000256" key="1">
    <source>
        <dbReference type="ARBA" id="ARBA00012552"/>
    </source>
</evidence>
<reference evidence="9 10" key="1">
    <citation type="submission" date="2016-10" db="EMBL/GenBank/DDBJ databases">
        <authorList>
            <person name="de Groot N.N."/>
        </authorList>
    </citation>
    <scope>NUCLEOTIDE SEQUENCE [LARGE SCALE GENOMIC DNA]</scope>
    <source>
        <strain evidence="9 10">DSM 18346</strain>
    </source>
</reference>
<dbReference type="AlphaFoldDB" id="A0A1G9ECJ2"/>
<evidence type="ECO:0000256" key="5">
    <source>
        <dbReference type="ARBA" id="ARBA00022840"/>
    </source>
</evidence>
<dbReference type="Gene3D" id="3.40.50.300">
    <property type="entry name" value="P-loop containing nucleotide triphosphate hydrolases"/>
    <property type="match status" value="2"/>
</dbReference>
<dbReference type="PROSITE" id="PS51192">
    <property type="entry name" value="HELICASE_ATP_BIND_1"/>
    <property type="match status" value="1"/>
</dbReference>
<dbReference type="GO" id="GO:0009409">
    <property type="term" value="P:response to cold"/>
    <property type="evidence" value="ECO:0007669"/>
    <property type="project" value="TreeGrafter"/>
</dbReference>
<feature type="compositionally biased region" description="Polar residues" evidence="6">
    <location>
        <begin position="467"/>
        <end position="476"/>
    </location>
</feature>
<dbReference type="EMBL" id="FNFP01000003">
    <property type="protein sequence ID" value="SDK73778.1"/>
    <property type="molecule type" value="Genomic_DNA"/>
</dbReference>
<dbReference type="GO" id="GO:0016787">
    <property type="term" value="F:hydrolase activity"/>
    <property type="evidence" value="ECO:0007669"/>
    <property type="project" value="UniProtKB-KW"/>
</dbReference>
<dbReference type="CDD" id="cd18787">
    <property type="entry name" value="SF2_C_DEAD"/>
    <property type="match status" value="1"/>
</dbReference>
<feature type="domain" description="Helicase ATP-binding" evidence="7">
    <location>
        <begin position="34"/>
        <end position="204"/>
    </location>
</feature>
<keyword evidence="10" id="KW-1185">Reference proteome</keyword>
<dbReference type="STRING" id="393762.SAMN05660472_01910"/>
<feature type="compositionally biased region" description="Basic and acidic residues" evidence="6">
    <location>
        <begin position="390"/>
        <end position="465"/>
    </location>
</feature>
<dbReference type="Proteomes" id="UP000198718">
    <property type="component" value="Unassembled WGS sequence"/>
</dbReference>
<dbReference type="CDD" id="cd00268">
    <property type="entry name" value="DEADc"/>
    <property type="match status" value="1"/>
</dbReference>
<keyword evidence="4 9" id="KW-0347">Helicase</keyword>
<dbReference type="PANTHER" id="PTHR47963:SF8">
    <property type="entry name" value="ATP-DEPENDENT RNA HELICASE DEAD"/>
    <property type="match status" value="1"/>
</dbReference>
<sequence length="476" mass="53856">MKNTFMTLGIDRKLVGILNENGIVEPTSIQLQTIPLLLEGRDVIAQAQTGTGKTLAFVLPIMERIDTTKDFVQALIITPTRELALQITQEAKKLAPAKDMNILAAYGGQDVEKQIHKLKGDIHMVIGTPGRLLDHLRRGTIDFRQLKILVLDEADQMLHMGFLQEVKEIIEQTSKERQTMCFSATIPEEIQSIAAKHMKKPARIRVHSKNITLDEIKQIVIETTDRGKQEALLQAINEYNPFIAMIFCRTKRRAKALNEALQSGGYNSDELHGDLSQAKRERVIKALREAKIQFLVATDVAARGLDIEGITHVFNYDIPQDSESYIHRIGRTGRAGETGMAVTFATPKDQNALNIIEKQIKMKLPRQKTLKERILQDETLGDTSKKPSRRGRDEFKGNRKGKESTFKNHKDTRKSATKESDFKKDKDTRKSADKNSKRDGGYKSSKEKHTSRDGKNRSFSKKDSPGKFSNKNNRKR</sequence>
<dbReference type="SMART" id="SM00490">
    <property type="entry name" value="HELICc"/>
    <property type="match status" value="1"/>
</dbReference>
<feature type="domain" description="Helicase C-terminal" evidence="8">
    <location>
        <begin position="215"/>
        <end position="376"/>
    </location>
</feature>
<evidence type="ECO:0000313" key="10">
    <source>
        <dbReference type="Proteomes" id="UP000198718"/>
    </source>
</evidence>
<evidence type="ECO:0000259" key="8">
    <source>
        <dbReference type="PROSITE" id="PS51194"/>
    </source>
</evidence>
<dbReference type="Pfam" id="PF00270">
    <property type="entry name" value="DEAD"/>
    <property type="match status" value="1"/>
</dbReference>
<protein>
    <recommendedName>
        <fullName evidence="1">RNA helicase</fullName>
        <ecNumber evidence="1">3.6.4.13</ecNumber>
    </recommendedName>
</protein>
<evidence type="ECO:0000259" key="7">
    <source>
        <dbReference type="PROSITE" id="PS51192"/>
    </source>
</evidence>
<dbReference type="InterPro" id="IPR014001">
    <property type="entry name" value="Helicase_ATP-bd"/>
</dbReference>
<dbReference type="Pfam" id="PF00271">
    <property type="entry name" value="Helicase_C"/>
    <property type="match status" value="1"/>
</dbReference>
<evidence type="ECO:0000256" key="6">
    <source>
        <dbReference type="SAM" id="MobiDB-lite"/>
    </source>
</evidence>
<dbReference type="SMART" id="SM00487">
    <property type="entry name" value="DEXDc"/>
    <property type="match status" value="1"/>
</dbReference>
<organism evidence="9 10">
    <name type="scientific">Natronincola ferrireducens</name>
    <dbReference type="NCBI Taxonomy" id="393762"/>
    <lineage>
        <taxon>Bacteria</taxon>
        <taxon>Bacillati</taxon>
        <taxon>Bacillota</taxon>
        <taxon>Clostridia</taxon>
        <taxon>Peptostreptococcales</taxon>
        <taxon>Natronincolaceae</taxon>
        <taxon>Natronincola</taxon>
    </lineage>
</organism>
<dbReference type="InterPro" id="IPR027417">
    <property type="entry name" value="P-loop_NTPase"/>
</dbReference>
<gene>
    <name evidence="9" type="ORF">SAMN05660472_01910</name>
</gene>
<keyword evidence="5" id="KW-0067">ATP-binding</keyword>
<evidence type="ECO:0000313" key="9">
    <source>
        <dbReference type="EMBL" id="SDK73778.1"/>
    </source>
</evidence>
<dbReference type="PANTHER" id="PTHR47963">
    <property type="entry name" value="DEAD-BOX ATP-DEPENDENT RNA HELICASE 47, MITOCHONDRIAL"/>
    <property type="match status" value="1"/>
</dbReference>
<dbReference type="InterPro" id="IPR050547">
    <property type="entry name" value="DEAD_box_RNA_helicases"/>
</dbReference>
<dbReference type="InterPro" id="IPR044742">
    <property type="entry name" value="DEAD/DEAH_RhlB"/>
</dbReference>
<dbReference type="GO" id="GO:0005840">
    <property type="term" value="C:ribosome"/>
    <property type="evidence" value="ECO:0007669"/>
    <property type="project" value="TreeGrafter"/>
</dbReference>